<organism evidence="1 2">
    <name type="scientific">Sphagnum jensenii</name>
    <dbReference type="NCBI Taxonomy" id="128206"/>
    <lineage>
        <taxon>Eukaryota</taxon>
        <taxon>Viridiplantae</taxon>
        <taxon>Streptophyta</taxon>
        <taxon>Embryophyta</taxon>
        <taxon>Bryophyta</taxon>
        <taxon>Sphagnophytina</taxon>
        <taxon>Sphagnopsida</taxon>
        <taxon>Sphagnales</taxon>
        <taxon>Sphagnaceae</taxon>
        <taxon>Sphagnum</taxon>
    </lineage>
</organism>
<evidence type="ECO:0000313" key="2">
    <source>
        <dbReference type="Proteomes" id="UP001497522"/>
    </source>
</evidence>
<evidence type="ECO:0000313" key="1">
    <source>
        <dbReference type="EMBL" id="CAK9871163.1"/>
    </source>
</evidence>
<proteinExistence type="predicted"/>
<protein>
    <submittedName>
        <fullName evidence="1">Uncharacterized protein</fullName>
    </submittedName>
</protein>
<name>A0ABP1B8Q4_9BRYO</name>
<keyword evidence="2" id="KW-1185">Reference proteome</keyword>
<dbReference type="EMBL" id="OZ023703">
    <property type="protein sequence ID" value="CAK9871163.1"/>
    <property type="molecule type" value="Genomic_DNA"/>
</dbReference>
<gene>
    <name evidence="1" type="ORF">CSSPJE1EN2_LOCUS13831</name>
</gene>
<accession>A0ABP1B8Q4</accession>
<sequence length="83" mass="9447">MESVNLHFQIQKEEKKKKVAACSSVQKLPTFIRESHNEYQYLKLIDDIIVNGSLRKVTAQAQEHSPSLAVRRNSVYQSVSVSS</sequence>
<dbReference type="Proteomes" id="UP001497522">
    <property type="component" value="Chromosome 2"/>
</dbReference>
<reference evidence="1 2" key="1">
    <citation type="submission" date="2024-03" db="EMBL/GenBank/DDBJ databases">
        <authorList>
            <consortium name="ELIXIR-Norway"/>
            <consortium name="Elixir Norway"/>
        </authorList>
    </citation>
    <scope>NUCLEOTIDE SEQUENCE [LARGE SCALE GENOMIC DNA]</scope>
</reference>